<dbReference type="AlphaFoldDB" id="A0A1I4SC68"/>
<evidence type="ECO:0000313" key="2">
    <source>
        <dbReference type="Proteomes" id="UP000199048"/>
    </source>
</evidence>
<keyword evidence="2" id="KW-1185">Reference proteome</keyword>
<dbReference type="Proteomes" id="UP000199048">
    <property type="component" value="Unassembled WGS sequence"/>
</dbReference>
<reference evidence="2" key="1">
    <citation type="submission" date="2016-10" db="EMBL/GenBank/DDBJ databases">
        <authorList>
            <person name="Varghese N."/>
            <person name="Submissions S."/>
        </authorList>
    </citation>
    <scope>NUCLEOTIDE SEQUENCE [LARGE SCALE GENOMIC DNA]</scope>
    <source>
        <strain evidence="2">BL36</strain>
    </source>
</reference>
<accession>A0A1I4SC68</accession>
<sequence length="59" mass="6756">MTTPRQQRRRRTGRTAQLNLKLKPDTIETFIRVADANGWGLGEAFERAVELLEQSTAKK</sequence>
<dbReference type="EMBL" id="FOTK01000041">
    <property type="protein sequence ID" value="SFM62078.1"/>
    <property type="molecule type" value="Genomic_DNA"/>
</dbReference>
<evidence type="ECO:0000313" key="1">
    <source>
        <dbReference type="EMBL" id="SFM62078.1"/>
    </source>
</evidence>
<proteinExistence type="predicted"/>
<gene>
    <name evidence="1" type="ORF">SAMN05192568_104145</name>
</gene>
<protein>
    <submittedName>
        <fullName evidence="1">Uncharacterized protein</fullName>
    </submittedName>
</protein>
<organism evidence="1 2">
    <name type="scientific">Methylobacterium pseudosasicola</name>
    <dbReference type="NCBI Taxonomy" id="582667"/>
    <lineage>
        <taxon>Bacteria</taxon>
        <taxon>Pseudomonadati</taxon>
        <taxon>Pseudomonadota</taxon>
        <taxon>Alphaproteobacteria</taxon>
        <taxon>Hyphomicrobiales</taxon>
        <taxon>Methylobacteriaceae</taxon>
        <taxon>Methylobacterium</taxon>
    </lineage>
</organism>
<name>A0A1I4SC68_9HYPH</name>